<keyword evidence="5" id="KW-0472">Membrane</keyword>
<comment type="similarity">
    <text evidence="1 4">Belongs to the UDP-glycosyltransferase family.</text>
</comment>
<evidence type="ECO:0000256" key="3">
    <source>
        <dbReference type="ARBA" id="ARBA00022679"/>
    </source>
</evidence>
<dbReference type="InterPro" id="IPR002213">
    <property type="entry name" value="UDP_glucos_trans"/>
</dbReference>
<dbReference type="SUPFAM" id="SSF53756">
    <property type="entry name" value="UDP-Glycosyltransferase/glycogen phosphorylase"/>
    <property type="match status" value="1"/>
</dbReference>
<evidence type="ECO:0000256" key="4">
    <source>
        <dbReference type="RuleBase" id="RU003718"/>
    </source>
</evidence>
<evidence type="ECO:0000256" key="2">
    <source>
        <dbReference type="ARBA" id="ARBA00022676"/>
    </source>
</evidence>
<dbReference type="CDD" id="cd03784">
    <property type="entry name" value="GT1_Gtf-like"/>
    <property type="match status" value="1"/>
</dbReference>
<dbReference type="InterPro" id="IPR050271">
    <property type="entry name" value="UDP-glycosyltransferase"/>
</dbReference>
<dbReference type="GO" id="GO:0016020">
    <property type="term" value="C:membrane"/>
    <property type="evidence" value="ECO:0007669"/>
    <property type="project" value="UniProtKB-SubCell"/>
</dbReference>
<proteinExistence type="inferred from homology"/>
<keyword evidence="5" id="KW-0812">Transmembrane</keyword>
<gene>
    <name evidence="6" type="ORF">TSIB3V08_LOCUS11349</name>
</gene>
<keyword evidence="5" id="KW-1133">Transmembrane helix</keyword>
<feature type="chain" id="PRO_5031610637" description="UDP-glucuronosyltransferase" evidence="5">
    <location>
        <begin position="24"/>
        <end position="530"/>
    </location>
</feature>
<dbReference type="PROSITE" id="PS00375">
    <property type="entry name" value="UDPGT"/>
    <property type="match status" value="1"/>
</dbReference>
<comment type="subcellular location">
    <subcellularLocation>
        <location evidence="5">Membrane</location>
        <topology evidence="5">Single-pass membrane protein</topology>
    </subcellularLocation>
</comment>
<dbReference type="GO" id="GO:0015020">
    <property type="term" value="F:glucuronosyltransferase activity"/>
    <property type="evidence" value="ECO:0007669"/>
    <property type="project" value="UniProtKB-EC"/>
</dbReference>
<dbReference type="FunFam" id="3.40.50.2000:FF:000050">
    <property type="entry name" value="UDP-glucuronosyltransferase"/>
    <property type="match status" value="1"/>
</dbReference>
<dbReference type="PANTHER" id="PTHR48043">
    <property type="entry name" value="EG:EG0003.4 PROTEIN-RELATED"/>
    <property type="match status" value="1"/>
</dbReference>
<keyword evidence="5" id="KW-0732">Signal</keyword>
<keyword evidence="2 4" id="KW-0328">Glycosyltransferase</keyword>
<dbReference type="EC" id="2.4.1.17" evidence="5"/>
<dbReference type="Gene3D" id="3.40.50.2000">
    <property type="entry name" value="Glycogen Phosphorylase B"/>
    <property type="match status" value="2"/>
</dbReference>
<dbReference type="Pfam" id="PF00201">
    <property type="entry name" value="UDPGT"/>
    <property type="match status" value="1"/>
</dbReference>
<dbReference type="InterPro" id="IPR035595">
    <property type="entry name" value="UDP_glycos_trans_CS"/>
</dbReference>
<keyword evidence="3 4" id="KW-0808">Transferase</keyword>
<protein>
    <recommendedName>
        <fullName evidence="5">UDP-glucuronosyltransferase</fullName>
        <ecNumber evidence="5">2.4.1.17</ecNumber>
    </recommendedName>
</protein>
<sequence>MKVFTWFTALLVSLTWNAQPSSQSTILGIFGHIGKSHFYVFEPLLKALAAKGHEVTVISYFPQKKILPNYTDIDLHGSLTSLEPTGGVTFEDITGGSNFGSARMVLDLGAQDCERVYSHPSIIKLIHSEEKFDLVINELFNTDCYLGIADRLKSPHIALSSHALTPWANDRFGNPDNPAYIPNLFLLLSNRMDFFERFQNTLTLLYHKIIYYYISDTKGIPIFKKYLVNSSPLEELKRNTSLILVNSHFSLNQPRPLVPNVIEVGGIHFQQPKNLPMATYNSPAKLSFIQDLDKFISEAKHGVVYFSMGSMIRAETFPEEKRRAFLEAFSELPQRVLWKWEGGELPDQPSNVLTQKWMPQFDVLCHPNIRAYIGHGGLLGTLEAASRGVPMIGIPMFGDQFNNMKSMAETGMGLILQYKDITKNNVRQALRAVLENPSYQENAKRVSRAFNDRPLSPLDTAVYWTEYVIRHRGAPHMRTAAVDMPWYQYLLLDVIAVLSIGACAIFYISYLTLATVYNLILRTTSKTKTQ</sequence>
<name>A0A7R9B6Y7_TIMSH</name>
<reference evidence="6" key="1">
    <citation type="submission" date="2020-11" db="EMBL/GenBank/DDBJ databases">
        <authorList>
            <person name="Tran Van P."/>
        </authorList>
    </citation>
    <scope>NUCLEOTIDE SEQUENCE</scope>
</reference>
<evidence type="ECO:0000313" key="6">
    <source>
        <dbReference type="EMBL" id="CAD7267342.1"/>
    </source>
</evidence>
<accession>A0A7R9B6Y7</accession>
<evidence type="ECO:0000256" key="5">
    <source>
        <dbReference type="RuleBase" id="RU362059"/>
    </source>
</evidence>
<feature type="transmembrane region" description="Helical" evidence="5">
    <location>
        <begin position="486"/>
        <end position="519"/>
    </location>
</feature>
<evidence type="ECO:0000256" key="1">
    <source>
        <dbReference type="ARBA" id="ARBA00009995"/>
    </source>
</evidence>
<dbReference type="EMBL" id="OC008996">
    <property type="protein sequence ID" value="CAD7267342.1"/>
    <property type="molecule type" value="Genomic_DNA"/>
</dbReference>
<dbReference type="PANTHER" id="PTHR48043:SF114">
    <property type="entry name" value="IP04436P-RELATED"/>
    <property type="match status" value="1"/>
</dbReference>
<dbReference type="AlphaFoldDB" id="A0A7R9B6Y7"/>
<comment type="catalytic activity">
    <reaction evidence="5">
        <text>glucuronate acceptor + UDP-alpha-D-glucuronate = acceptor beta-D-glucuronoside + UDP + H(+)</text>
        <dbReference type="Rhea" id="RHEA:21032"/>
        <dbReference type="ChEBI" id="CHEBI:15378"/>
        <dbReference type="ChEBI" id="CHEBI:58052"/>
        <dbReference type="ChEBI" id="CHEBI:58223"/>
        <dbReference type="ChEBI" id="CHEBI:132367"/>
        <dbReference type="ChEBI" id="CHEBI:132368"/>
        <dbReference type="EC" id="2.4.1.17"/>
    </reaction>
</comment>
<feature type="signal peptide" evidence="5">
    <location>
        <begin position="1"/>
        <end position="23"/>
    </location>
</feature>
<organism evidence="6">
    <name type="scientific">Timema shepardi</name>
    <name type="common">Walking stick</name>
    <dbReference type="NCBI Taxonomy" id="629360"/>
    <lineage>
        <taxon>Eukaryota</taxon>
        <taxon>Metazoa</taxon>
        <taxon>Ecdysozoa</taxon>
        <taxon>Arthropoda</taxon>
        <taxon>Hexapoda</taxon>
        <taxon>Insecta</taxon>
        <taxon>Pterygota</taxon>
        <taxon>Neoptera</taxon>
        <taxon>Polyneoptera</taxon>
        <taxon>Phasmatodea</taxon>
        <taxon>Timematodea</taxon>
        <taxon>Timematoidea</taxon>
        <taxon>Timematidae</taxon>
        <taxon>Timema</taxon>
    </lineage>
</organism>